<dbReference type="PROSITE" id="PS51462">
    <property type="entry name" value="NUDIX"/>
    <property type="match status" value="1"/>
</dbReference>
<proteinExistence type="predicted"/>
<evidence type="ECO:0000313" key="3">
    <source>
        <dbReference type="EMBL" id="MBO8485595.1"/>
    </source>
</evidence>
<dbReference type="CDD" id="cd04692">
    <property type="entry name" value="NUDIX_Hydrolase"/>
    <property type="match status" value="1"/>
</dbReference>
<name>A0A9D9J2P2_9BACT</name>
<accession>A0A9D9J2P2</accession>
<dbReference type="SUPFAM" id="SSF55811">
    <property type="entry name" value="Nudix"/>
    <property type="match status" value="1"/>
</dbReference>
<dbReference type="Proteomes" id="UP000823750">
    <property type="component" value="Unassembled WGS sequence"/>
</dbReference>
<dbReference type="PANTHER" id="PTHR10885">
    <property type="entry name" value="ISOPENTENYL-DIPHOSPHATE DELTA-ISOMERASE"/>
    <property type="match status" value="1"/>
</dbReference>
<protein>
    <submittedName>
        <fullName evidence="3">NUDIX domain-containing protein</fullName>
    </submittedName>
</protein>
<reference evidence="3" key="2">
    <citation type="journal article" date="2021" name="PeerJ">
        <title>Extensive microbial diversity within the chicken gut microbiome revealed by metagenomics and culture.</title>
        <authorList>
            <person name="Gilroy R."/>
            <person name="Ravi A."/>
            <person name="Getino M."/>
            <person name="Pursley I."/>
            <person name="Horton D.L."/>
            <person name="Alikhan N.F."/>
            <person name="Baker D."/>
            <person name="Gharbi K."/>
            <person name="Hall N."/>
            <person name="Watson M."/>
            <person name="Adriaenssens E.M."/>
            <person name="Foster-Nyarko E."/>
            <person name="Jarju S."/>
            <person name="Secka A."/>
            <person name="Antonio M."/>
            <person name="Oren A."/>
            <person name="Chaudhuri R.R."/>
            <person name="La Ragione R."/>
            <person name="Hildebrand F."/>
            <person name="Pallen M.J."/>
        </authorList>
    </citation>
    <scope>NUCLEOTIDE SEQUENCE</scope>
    <source>
        <strain evidence="3">B2-16538</strain>
    </source>
</reference>
<dbReference type="GO" id="GO:0016787">
    <property type="term" value="F:hydrolase activity"/>
    <property type="evidence" value="ECO:0007669"/>
    <property type="project" value="UniProtKB-KW"/>
</dbReference>
<evidence type="ECO:0000259" key="2">
    <source>
        <dbReference type="PROSITE" id="PS51462"/>
    </source>
</evidence>
<dbReference type="InterPro" id="IPR015797">
    <property type="entry name" value="NUDIX_hydrolase-like_dom_sf"/>
</dbReference>
<dbReference type="InterPro" id="IPR000086">
    <property type="entry name" value="NUDIX_hydrolase_dom"/>
</dbReference>
<reference evidence="3" key="1">
    <citation type="submission" date="2020-10" db="EMBL/GenBank/DDBJ databases">
        <authorList>
            <person name="Gilroy R."/>
        </authorList>
    </citation>
    <scope>NUCLEOTIDE SEQUENCE</scope>
    <source>
        <strain evidence="3">B2-16538</strain>
    </source>
</reference>
<evidence type="ECO:0000256" key="1">
    <source>
        <dbReference type="ARBA" id="ARBA00022801"/>
    </source>
</evidence>
<dbReference type="EMBL" id="JADILX010000073">
    <property type="protein sequence ID" value="MBO8485595.1"/>
    <property type="molecule type" value="Genomic_DNA"/>
</dbReference>
<gene>
    <name evidence="3" type="ORF">IAB78_04120</name>
</gene>
<dbReference type="AlphaFoldDB" id="A0A9D9J2P2"/>
<dbReference type="PANTHER" id="PTHR10885:SF0">
    <property type="entry name" value="ISOPENTENYL-DIPHOSPHATE DELTA-ISOMERASE"/>
    <property type="match status" value="1"/>
</dbReference>
<dbReference type="PROSITE" id="PS00893">
    <property type="entry name" value="NUDIX_BOX"/>
    <property type="match status" value="1"/>
</dbReference>
<comment type="caution">
    <text evidence="3">The sequence shown here is derived from an EMBL/GenBank/DDBJ whole genome shotgun (WGS) entry which is preliminary data.</text>
</comment>
<dbReference type="InterPro" id="IPR020084">
    <property type="entry name" value="NUDIX_hydrolase_CS"/>
</dbReference>
<evidence type="ECO:0000313" key="4">
    <source>
        <dbReference type="Proteomes" id="UP000823750"/>
    </source>
</evidence>
<sequence>MQAGAVNVHPGKAAEYFPVIQENGMVIGRAERSYCHSPAKPLHPVVHLHIIDRYSRLYLQKRSMKKDIQPGKWDTAVGGHVDYGESIQEALFREAYEELGFREFNPVWLMSYVFESDVEREMVNVFAAVGSFSLRPDHDEVDEIKAWDLESIDENLGKSLFTPNFEQEYVRVRAGLLSLL</sequence>
<keyword evidence="1" id="KW-0378">Hydrolase</keyword>
<feature type="domain" description="Nudix hydrolase" evidence="2">
    <location>
        <begin position="41"/>
        <end position="174"/>
    </location>
</feature>
<dbReference type="Gene3D" id="3.90.79.10">
    <property type="entry name" value="Nucleoside Triphosphate Pyrophosphohydrolase"/>
    <property type="match status" value="1"/>
</dbReference>
<dbReference type="Pfam" id="PF00293">
    <property type="entry name" value="NUDIX"/>
    <property type="match status" value="1"/>
</dbReference>
<organism evidence="3 4">
    <name type="scientific">Candidatus Cryptobacteroides excrementavium</name>
    <dbReference type="NCBI Taxonomy" id="2840759"/>
    <lineage>
        <taxon>Bacteria</taxon>
        <taxon>Pseudomonadati</taxon>
        <taxon>Bacteroidota</taxon>
        <taxon>Bacteroidia</taxon>
        <taxon>Bacteroidales</taxon>
        <taxon>Candidatus Cryptobacteroides</taxon>
    </lineage>
</organism>